<accession>J9EQ33</accession>
<dbReference type="Proteomes" id="UP000004810">
    <property type="component" value="Unassembled WGS sequence"/>
</dbReference>
<reference evidence="2" key="1">
    <citation type="submission" date="2012-08" db="EMBL/GenBank/DDBJ databases">
        <title>The Genome Sequence of Wuchereria bancrofti.</title>
        <authorList>
            <person name="Nutman T.B."/>
            <person name="Fink D.L."/>
            <person name="Russ C."/>
            <person name="Young S."/>
            <person name="Zeng Q."/>
            <person name="Koehrsen M."/>
            <person name="Alvarado L."/>
            <person name="Berlin A."/>
            <person name="Chapman S.B."/>
            <person name="Chen Z."/>
            <person name="Freedman E."/>
            <person name="Gellesch M."/>
            <person name="Goldberg J."/>
            <person name="Griggs A."/>
            <person name="Gujja S."/>
            <person name="Heilman E.R."/>
            <person name="Heiman D."/>
            <person name="Hepburn T."/>
            <person name="Howarth C."/>
            <person name="Jen D."/>
            <person name="Larson L."/>
            <person name="Lewis B."/>
            <person name="Mehta T."/>
            <person name="Park D."/>
            <person name="Pearson M."/>
            <person name="Roberts A."/>
            <person name="Saif S."/>
            <person name="Shea T."/>
            <person name="Shenoy N."/>
            <person name="Sisk P."/>
            <person name="Stolte C."/>
            <person name="Sykes S."/>
            <person name="Walk T."/>
            <person name="White J."/>
            <person name="Yandava C."/>
            <person name="Haas B."/>
            <person name="Henn M.R."/>
            <person name="Nusbaum C."/>
            <person name="Birren B."/>
        </authorList>
    </citation>
    <scope>NUCLEOTIDE SEQUENCE [LARGE SCALE GENOMIC DNA]</scope>
    <source>
        <strain evidence="2">NA</strain>
    </source>
</reference>
<organism evidence="1 2">
    <name type="scientific">Wuchereria bancrofti</name>
    <dbReference type="NCBI Taxonomy" id="6293"/>
    <lineage>
        <taxon>Eukaryota</taxon>
        <taxon>Metazoa</taxon>
        <taxon>Ecdysozoa</taxon>
        <taxon>Nematoda</taxon>
        <taxon>Chromadorea</taxon>
        <taxon>Rhabditida</taxon>
        <taxon>Spirurina</taxon>
        <taxon>Spiruromorpha</taxon>
        <taxon>Filarioidea</taxon>
        <taxon>Onchocercidae</taxon>
        <taxon>Wuchereria</taxon>
    </lineage>
</organism>
<evidence type="ECO:0000313" key="2">
    <source>
        <dbReference type="Proteomes" id="UP000004810"/>
    </source>
</evidence>
<dbReference type="AlphaFoldDB" id="J9EQ33"/>
<proteinExistence type="predicted"/>
<evidence type="ECO:0000313" key="1">
    <source>
        <dbReference type="EMBL" id="EJW84313.1"/>
    </source>
</evidence>
<gene>
    <name evidence="1" type="ORF">WUBG_04776</name>
</gene>
<protein>
    <submittedName>
        <fullName evidence="1">Uncharacterized protein</fullName>
    </submittedName>
</protein>
<sequence>MELPSDTFIKETTDRLPFIAEVEDDEKAITGSGNASSSVHQQDFPVEIDGANKMEFNVPTTSAVISNTEETLFEETEKDETVIVSSAVTQEVQQHARCIISVEKPPFTIKDDRSLKRKRIRIRDTTALKQQKNGDYGEGIANRDEDYIMWMPPENQKGDGTNALNLKFAGKY</sequence>
<name>J9EQ33_WUCBA</name>
<dbReference type="EMBL" id="ADBV01001690">
    <property type="protein sequence ID" value="EJW84313.1"/>
    <property type="molecule type" value="Genomic_DNA"/>
</dbReference>
<comment type="caution">
    <text evidence="1">The sequence shown here is derived from an EMBL/GenBank/DDBJ whole genome shotgun (WGS) entry which is preliminary data.</text>
</comment>